<reference evidence="1 2" key="1">
    <citation type="submission" date="2024-06" db="EMBL/GenBank/DDBJ databases">
        <authorList>
            <person name="Li F."/>
        </authorList>
    </citation>
    <scope>NUCLEOTIDE SEQUENCE [LARGE SCALE GENOMIC DNA]</scope>
    <source>
        <strain evidence="1 2">GXAS 311</strain>
    </source>
</reference>
<proteinExistence type="predicted"/>
<dbReference type="Gene3D" id="3.40.50.1000">
    <property type="entry name" value="HAD superfamily/HAD-like"/>
    <property type="match status" value="1"/>
</dbReference>
<dbReference type="NCBIfam" id="TIGR01681">
    <property type="entry name" value="HAD-SF-IIIC"/>
    <property type="match status" value="1"/>
</dbReference>
<name>A0ABV2BUC2_9GAMM</name>
<evidence type="ECO:0000313" key="2">
    <source>
        <dbReference type="Proteomes" id="UP001548189"/>
    </source>
</evidence>
<comment type="caution">
    <text evidence="1">The sequence shown here is derived from an EMBL/GenBank/DDBJ whole genome shotgun (WGS) entry which is preliminary data.</text>
</comment>
<dbReference type="EMBL" id="JBEVCJ010000010">
    <property type="protein sequence ID" value="MET1255499.1"/>
    <property type="molecule type" value="Genomic_DNA"/>
</dbReference>
<accession>A0ABV2BUC2</accession>
<evidence type="ECO:0000313" key="1">
    <source>
        <dbReference type="EMBL" id="MET1255499.1"/>
    </source>
</evidence>
<dbReference type="Proteomes" id="UP001548189">
    <property type="component" value="Unassembled WGS sequence"/>
</dbReference>
<keyword evidence="2" id="KW-1185">Reference proteome</keyword>
<sequence length="361" mass="41270">METVIEKASQAQDKIDPMTSTKPVKCVIWDLDNTMWEGILVEGDDVKLKPGIVDIIKALDSKGILQSIASKNNAEDAIKKLEEFSIAEYFLYPEIHWNSKSYSVGKIAESLNIATDTFVFIDDQIFERDEVNDVHPEVLTIDALEYQGLLSLDRIGNMEISDDASKRRVRYLEDMTRKQSEEEFSGTPEEFLSKLDMKFQISRAEEADLLRAEELTLRTNQLNSTGITYDRDDLQKYMNSSDHDLWICELSDTYGSYGKIGLALVEYKADHDLIKLLLMSCRTVSRGVGGVLLSFLMNEAAAKGNTLRADFRRTDRNRQMFTTYQFANFKEISKNDNTYLFENDLSQIAPYPSYIDIVINK</sequence>
<dbReference type="InterPro" id="IPR023214">
    <property type="entry name" value="HAD_sf"/>
</dbReference>
<dbReference type="SUPFAM" id="SSF56784">
    <property type="entry name" value="HAD-like"/>
    <property type="match status" value="1"/>
</dbReference>
<dbReference type="RefSeq" id="WP_353896085.1">
    <property type="nucleotide sequence ID" value="NZ_JBEVCJ010000010.1"/>
</dbReference>
<gene>
    <name evidence="1" type="ORF">ABVT43_10205</name>
</gene>
<dbReference type="NCBIfam" id="TIGR01686">
    <property type="entry name" value="FkbH"/>
    <property type="match status" value="1"/>
</dbReference>
<dbReference type="InterPro" id="IPR010033">
    <property type="entry name" value="HAD_SF_ppase_IIIC"/>
</dbReference>
<organism evidence="1 2">
    <name type="scientific">Aliikangiella maris</name>
    <dbReference type="NCBI Taxonomy" id="3162458"/>
    <lineage>
        <taxon>Bacteria</taxon>
        <taxon>Pseudomonadati</taxon>
        <taxon>Pseudomonadota</taxon>
        <taxon>Gammaproteobacteria</taxon>
        <taxon>Oceanospirillales</taxon>
        <taxon>Pleioneaceae</taxon>
        <taxon>Aliikangiella</taxon>
    </lineage>
</organism>
<dbReference type="InterPro" id="IPR010037">
    <property type="entry name" value="FkbH_domain"/>
</dbReference>
<dbReference type="InterPro" id="IPR036412">
    <property type="entry name" value="HAD-like_sf"/>
</dbReference>
<protein>
    <submittedName>
        <fullName evidence="1">HAD-IIIC family phosphatase</fullName>
    </submittedName>
</protein>